<organism evidence="1 2">
    <name type="scientific">Enterocloster bolteae</name>
    <dbReference type="NCBI Taxonomy" id="208479"/>
    <lineage>
        <taxon>Bacteria</taxon>
        <taxon>Bacillati</taxon>
        <taxon>Bacillota</taxon>
        <taxon>Clostridia</taxon>
        <taxon>Lachnospirales</taxon>
        <taxon>Lachnospiraceae</taxon>
        <taxon>Enterocloster</taxon>
    </lineage>
</organism>
<name>A0A414AIT9_9FIRM</name>
<accession>A0A414AIT9</accession>
<protein>
    <submittedName>
        <fullName evidence="1">Uncharacterized protein</fullName>
    </submittedName>
</protein>
<proteinExistence type="predicted"/>
<reference evidence="1 2" key="1">
    <citation type="submission" date="2018-08" db="EMBL/GenBank/DDBJ databases">
        <title>A genome reference for cultivated species of the human gut microbiota.</title>
        <authorList>
            <person name="Zou Y."/>
            <person name="Xue W."/>
            <person name="Luo G."/>
        </authorList>
    </citation>
    <scope>NUCLEOTIDE SEQUENCE [LARGE SCALE GENOMIC DNA]</scope>
    <source>
        <strain evidence="1 2">AM35-14</strain>
    </source>
</reference>
<dbReference type="EMBL" id="QSHZ01000047">
    <property type="protein sequence ID" value="RHC48492.1"/>
    <property type="molecule type" value="Genomic_DNA"/>
</dbReference>
<evidence type="ECO:0000313" key="2">
    <source>
        <dbReference type="Proteomes" id="UP000283975"/>
    </source>
</evidence>
<evidence type="ECO:0000313" key="1">
    <source>
        <dbReference type="EMBL" id="RHC48492.1"/>
    </source>
</evidence>
<comment type="caution">
    <text evidence="1">The sequence shown here is derived from an EMBL/GenBank/DDBJ whole genome shotgun (WGS) entry which is preliminary data.</text>
</comment>
<dbReference type="Proteomes" id="UP000283975">
    <property type="component" value="Unassembled WGS sequence"/>
</dbReference>
<gene>
    <name evidence="1" type="ORF">DW839_28620</name>
</gene>
<sequence>MGIFKRIGQALVEEIPSESISDIESQYGSDDSDVNTTLEEVHIDTLIDDIYEQNGLFDKSKSIFKVEEMIDSLPKEMMTEVKKASVISILGSFGLTATEVTLDGEERIKVLDSVRENINNDTNNSINEKVEMIEQYKKAICDLETQITYSQNEMKSSNESISNEITKIEGLVKFIGGTV</sequence>
<dbReference type="AlphaFoldDB" id="A0A414AIT9"/>